<organism evidence="2 3">
    <name type="scientific">Pseudomonas fluorescens</name>
    <dbReference type="NCBI Taxonomy" id="294"/>
    <lineage>
        <taxon>Bacteria</taxon>
        <taxon>Pseudomonadati</taxon>
        <taxon>Pseudomonadota</taxon>
        <taxon>Gammaproteobacteria</taxon>
        <taxon>Pseudomonadales</taxon>
        <taxon>Pseudomonadaceae</taxon>
        <taxon>Pseudomonas</taxon>
    </lineage>
</organism>
<dbReference type="PANTHER" id="PTHR43581">
    <property type="entry name" value="ATP/GTP PHOSPHATASE"/>
    <property type="match status" value="1"/>
</dbReference>
<sequence>MEVGGASKDDIENLGDSYNDDHVDLSEMFQAAKKMVFNRSKTRYTTDSEQESVQHFCISGGFVPGSLSSGELGADDDIAQVNLVSFIDESLYFNFPLNGAEVALEGKTIESNIDRTLWLLIHAYIAKRLNQSHMNAVLSKLGSFEKNGSVDFASDDVQSWLKIAIQEMKESSDLENGPVFAELNKFYGMTNRKLVWRDDTFQMIVPDEGVIPFTDFSKGEKTLLALLLTVSLYGDSAIFLLDEPDLSLHVEWQRLLLPAMLRLAPESQFVIGTHSPFLVMNTQSETVVNLAKKFKESN</sequence>
<dbReference type="Pfam" id="PF13304">
    <property type="entry name" value="AAA_21"/>
    <property type="match status" value="1"/>
</dbReference>
<dbReference type="InterPro" id="IPR003959">
    <property type="entry name" value="ATPase_AAA_core"/>
</dbReference>
<dbReference type="PANTHER" id="PTHR43581:SF4">
    <property type="entry name" value="ATP_GTP PHOSPHATASE"/>
    <property type="match status" value="1"/>
</dbReference>
<proteinExistence type="predicted"/>
<dbReference type="Proteomes" id="UP000033500">
    <property type="component" value="Unassembled WGS sequence"/>
</dbReference>
<dbReference type="Gene3D" id="3.40.50.300">
    <property type="entry name" value="P-loop containing nucleotide triphosphate hydrolases"/>
    <property type="match status" value="1"/>
</dbReference>
<feature type="domain" description="ATPase AAA-type core" evidence="1">
    <location>
        <begin position="157"/>
        <end position="279"/>
    </location>
</feature>
<protein>
    <recommendedName>
        <fullName evidence="1">ATPase AAA-type core domain-containing protein</fullName>
    </recommendedName>
</protein>
<dbReference type="EMBL" id="LACD01000022">
    <property type="protein sequence ID" value="KJZ41765.1"/>
    <property type="molecule type" value="Genomic_DNA"/>
</dbReference>
<dbReference type="InterPro" id="IPR051396">
    <property type="entry name" value="Bact_Antivir_Def_Nuclease"/>
</dbReference>
<dbReference type="GO" id="GO:0016887">
    <property type="term" value="F:ATP hydrolysis activity"/>
    <property type="evidence" value="ECO:0007669"/>
    <property type="project" value="InterPro"/>
</dbReference>
<dbReference type="GO" id="GO:0005524">
    <property type="term" value="F:ATP binding"/>
    <property type="evidence" value="ECO:0007669"/>
    <property type="project" value="InterPro"/>
</dbReference>
<name>A0A0F4TCR8_PSEFL</name>
<comment type="caution">
    <text evidence="2">The sequence shown here is derived from an EMBL/GenBank/DDBJ whole genome shotgun (WGS) entry which is preliminary data.</text>
</comment>
<evidence type="ECO:0000259" key="1">
    <source>
        <dbReference type="Pfam" id="PF13304"/>
    </source>
</evidence>
<evidence type="ECO:0000313" key="3">
    <source>
        <dbReference type="Proteomes" id="UP000033500"/>
    </source>
</evidence>
<accession>A0A0F4TCR8</accession>
<dbReference type="PATRIC" id="fig|294.131.peg.2572"/>
<reference evidence="2 3" key="1">
    <citation type="submission" date="2015-03" db="EMBL/GenBank/DDBJ databases">
        <title>Comparative genomics of Pseudomonas insights into diversity of traits involved in vanlence and defense.</title>
        <authorList>
            <person name="Qin Y."/>
        </authorList>
    </citation>
    <scope>NUCLEOTIDE SEQUENCE [LARGE SCALE GENOMIC DNA]</scope>
    <source>
        <strain evidence="2 3">C3</strain>
    </source>
</reference>
<dbReference type="AlphaFoldDB" id="A0A0F4TCR8"/>
<gene>
    <name evidence="2" type="ORF">VC34_18515</name>
</gene>
<evidence type="ECO:0000313" key="2">
    <source>
        <dbReference type="EMBL" id="KJZ41765.1"/>
    </source>
</evidence>
<dbReference type="InterPro" id="IPR027417">
    <property type="entry name" value="P-loop_NTPase"/>
</dbReference>
<dbReference type="SUPFAM" id="SSF52540">
    <property type="entry name" value="P-loop containing nucleoside triphosphate hydrolases"/>
    <property type="match status" value="1"/>
</dbReference>